<dbReference type="Gene3D" id="3.20.20.150">
    <property type="entry name" value="Divalent-metal-dependent TIM barrel enzymes"/>
    <property type="match status" value="1"/>
</dbReference>
<gene>
    <name evidence="3" type="ORF">M3D15_00935</name>
</gene>
<organism evidence="3 4">
    <name type="scientific">Pseudoclavibacter albus</name>
    <dbReference type="NCBI Taxonomy" id="272241"/>
    <lineage>
        <taxon>Bacteria</taxon>
        <taxon>Bacillati</taxon>
        <taxon>Actinomycetota</taxon>
        <taxon>Actinomycetes</taxon>
        <taxon>Micrococcales</taxon>
        <taxon>Microbacteriaceae</taxon>
        <taxon>Pseudoclavibacter</taxon>
    </lineage>
</organism>
<evidence type="ECO:0000313" key="4">
    <source>
        <dbReference type="Proteomes" id="UP001525379"/>
    </source>
</evidence>
<dbReference type="GO" id="GO:0016853">
    <property type="term" value="F:isomerase activity"/>
    <property type="evidence" value="ECO:0007669"/>
    <property type="project" value="UniProtKB-KW"/>
</dbReference>
<dbReference type="EMBL" id="JALXSQ010000002">
    <property type="protein sequence ID" value="MCT2041912.1"/>
    <property type="molecule type" value="Genomic_DNA"/>
</dbReference>
<dbReference type="InterPro" id="IPR013022">
    <property type="entry name" value="Xyl_isomerase-like_TIM-brl"/>
</dbReference>
<dbReference type="InterPro" id="IPR036237">
    <property type="entry name" value="Xyl_isomerase-like_sf"/>
</dbReference>
<keyword evidence="4" id="KW-1185">Reference proteome</keyword>
<proteinExistence type="predicted"/>
<reference evidence="3 4" key="1">
    <citation type="submission" date="2022-04" db="EMBL/GenBank/DDBJ databases">
        <title>Human microbiome associated bacterial genomes.</title>
        <authorList>
            <person name="Sandstrom S."/>
            <person name="Salamzade R."/>
            <person name="Kalan L.R."/>
        </authorList>
    </citation>
    <scope>NUCLEOTIDE SEQUENCE [LARGE SCALE GENOMIC DNA]</scope>
    <source>
        <strain evidence="4">p3-SID1799</strain>
    </source>
</reference>
<feature type="domain" description="Xylose isomerase-like TIM barrel" evidence="2">
    <location>
        <begin position="20"/>
        <end position="250"/>
    </location>
</feature>
<dbReference type="SUPFAM" id="SSF51658">
    <property type="entry name" value="Xylose isomerase-like"/>
    <property type="match status" value="1"/>
</dbReference>
<dbReference type="Proteomes" id="UP001525379">
    <property type="component" value="Unassembled WGS sequence"/>
</dbReference>
<dbReference type="Pfam" id="PF01261">
    <property type="entry name" value="AP_endonuc_2"/>
    <property type="match status" value="1"/>
</dbReference>
<accession>A0ABT2HUB7</accession>
<evidence type="ECO:0000256" key="1">
    <source>
        <dbReference type="ARBA" id="ARBA00023277"/>
    </source>
</evidence>
<keyword evidence="3" id="KW-0413">Isomerase</keyword>
<sequence>MIRIGLSNSSVFPKSIETCFRLAAEAGFDGVETMVSTDAVSRDAAQLEALATKYDIPVLSIHAPVLLVSQFVWGRDQAVKLRRTAELAADLGAETVVVHPPFRWQKGYAERFLDTVREIHHDTGITMAVENMFPWTVQGQPLKAYLPGTDPTEMDCDAICLDFSHAALSGQSALEMAKRAGPRLHHVHLCDGQGPDESGKMFDEHLLPGHGGQPVAETLEWLREGAWEGLVVAEVKTHRAKSEAERLGMLLETVEFAREHLGLAAH</sequence>
<dbReference type="PANTHER" id="PTHR12110">
    <property type="entry name" value="HYDROXYPYRUVATE ISOMERASE"/>
    <property type="match status" value="1"/>
</dbReference>
<dbReference type="InterPro" id="IPR050312">
    <property type="entry name" value="IolE/XylAMocC-like"/>
</dbReference>
<comment type="caution">
    <text evidence="3">The sequence shown here is derived from an EMBL/GenBank/DDBJ whole genome shotgun (WGS) entry which is preliminary data.</text>
</comment>
<protein>
    <submittedName>
        <fullName evidence="3">Sugar phosphate isomerase/epimerase</fullName>
    </submittedName>
</protein>
<dbReference type="PANTHER" id="PTHR12110:SF47">
    <property type="match status" value="1"/>
</dbReference>
<evidence type="ECO:0000259" key="2">
    <source>
        <dbReference type="Pfam" id="PF01261"/>
    </source>
</evidence>
<name>A0ABT2HUB7_9MICO</name>
<keyword evidence="1" id="KW-0119">Carbohydrate metabolism</keyword>
<evidence type="ECO:0000313" key="3">
    <source>
        <dbReference type="EMBL" id="MCT2041912.1"/>
    </source>
</evidence>
<dbReference type="RefSeq" id="WP_260103655.1">
    <property type="nucleotide sequence ID" value="NZ_JALXSQ010000002.1"/>
</dbReference>